<protein>
    <submittedName>
        <fullName evidence="1">Uncharacterized protein</fullName>
    </submittedName>
</protein>
<organism evidence="1 2">
    <name type="scientific">Collybiopsis confluens</name>
    <dbReference type="NCBI Taxonomy" id="2823264"/>
    <lineage>
        <taxon>Eukaryota</taxon>
        <taxon>Fungi</taxon>
        <taxon>Dikarya</taxon>
        <taxon>Basidiomycota</taxon>
        <taxon>Agaricomycotina</taxon>
        <taxon>Agaricomycetes</taxon>
        <taxon>Agaricomycetidae</taxon>
        <taxon>Agaricales</taxon>
        <taxon>Marasmiineae</taxon>
        <taxon>Omphalotaceae</taxon>
        <taxon>Collybiopsis</taxon>
    </lineage>
</organism>
<comment type="caution">
    <text evidence="1">The sequence shown here is derived from an EMBL/GenBank/DDBJ whole genome shotgun (WGS) entry which is preliminary data.</text>
</comment>
<gene>
    <name evidence="1" type="ORF">D9757_007415</name>
</gene>
<dbReference type="AlphaFoldDB" id="A0A8H5HIJ5"/>
<evidence type="ECO:0000313" key="1">
    <source>
        <dbReference type="EMBL" id="KAF5383884.1"/>
    </source>
</evidence>
<reference evidence="1 2" key="1">
    <citation type="journal article" date="2020" name="ISME J.">
        <title>Uncovering the hidden diversity of litter-decomposition mechanisms in mushroom-forming fungi.</title>
        <authorList>
            <person name="Floudas D."/>
            <person name="Bentzer J."/>
            <person name="Ahren D."/>
            <person name="Johansson T."/>
            <person name="Persson P."/>
            <person name="Tunlid A."/>
        </authorList>
    </citation>
    <scope>NUCLEOTIDE SEQUENCE [LARGE SCALE GENOMIC DNA]</scope>
    <source>
        <strain evidence="1 2">CBS 406.79</strain>
    </source>
</reference>
<proteinExistence type="predicted"/>
<dbReference type="EMBL" id="JAACJN010000046">
    <property type="protein sequence ID" value="KAF5383884.1"/>
    <property type="molecule type" value="Genomic_DNA"/>
</dbReference>
<dbReference type="Proteomes" id="UP000518752">
    <property type="component" value="Unassembled WGS sequence"/>
</dbReference>
<name>A0A8H5HIJ5_9AGAR</name>
<keyword evidence="2" id="KW-1185">Reference proteome</keyword>
<evidence type="ECO:0000313" key="2">
    <source>
        <dbReference type="Proteomes" id="UP000518752"/>
    </source>
</evidence>
<accession>A0A8H5HIJ5</accession>
<sequence length="71" mass="7947">MDATAQGVALLAWYGSTPATLATRSYRAFLQENNSIRLVFEHAAAGRLVELEGAITQYYPVLPHYYRNCKP</sequence>